<dbReference type="RefSeq" id="WP_115133596.1">
    <property type="nucleotide sequence ID" value="NZ_UGRS01000001.1"/>
</dbReference>
<protein>
    <submittedName>
        <fullName evidence="1">Phage associated protein</fullName>
    </submittedName>
</protein>
<dbReference type="EMBL" id="UGRS01000001">
    <property type="protein sequence ID" value="SUA36342.1"/>
    <property type="molecule type" value="Genomic_DNA"/>
</dbReference>
<organism evidence="1 2">
    <name type="scientific">Neisseria zoodegmatis</name>
    <dbReference type="NCBI Taxonomy" id="326523"/>
    <lineage>
        <taxon>Bacteria</taxon>
        <taxon>Pseudomonadati</taxon>
        <taxon>Pseudomonadota</taxon>
        <taxon>Betaproteobacteria</taxon>
        <taxon>Neisseriales</taxon>
        <taxon>Neisseriaceae</taxon>
        <taxon>Neisseria</taxon>
    </lineage>
</organism>
<name>A0A378WGY2_9NEIS</name>
<dbReference type="AlphaFoldDB" id="A0A378WGY2"/>
<dbReference type="OrthoDB" id="572526at2"/>
<reference evidence="1 2" key="1">
    <citation type="submission" date="2018-06" db="EMBL/GenBank/DDBJ databases">
        <authorList>
            <consortium name="Pathogen Informatics"/>
            <person name="Doyle S."/>
        </authorList>
    </citation>
    <scope>NUCLEOTIDE SEQUENCE [LARGE SCALE GENOMIC DNA]</scope>
    <source>
        <strain evidence="1 2">NCTC12229</strain>
    </source>
</reference>
<dbReference type="Proteomes" id="UP000254055">
    <property type="component" value="Unassembled WGS sequence"/>
</dbReference>
<evidence type="ECO:0000313" key="1">
    <source>
        <dbReference type="EMBL" id="SUA36342.1"/>
    </source>
</evidence>
<evidence type="ECO:0000313" key="2">
    <source>
        <dbReference type="Proteomes" id="UP000254055"/>
    </source>
</evidence>
<accession>A0A378WGY2</accession>
<dbReference type="InterPro" id="IPR053738">
    <property type="entry name" value="Lambda_capsid_assembly"/>
</dbReference>
<dbReference type="Gene3D" id="3.90.1690.10">
    <property type="entry name" value="phage-related protein like domain"/>
    <property type="match status" value="1"/>
</dbReference>
<sequence>MSKHLAALREKDEVLTHLAVGYRQAGFVGEKIAPMVYAEKEGIKVPVYGKGSFIEYETERAVGADSNVITLDQAKTMPVVLEEHDLAAGVDYREQHESRHDEKAKATRRVTAGIQLKQELEIARLIQDKSAYQSGHTVDLSSTAEKQWSHASSDVQKALEEAKETVRAACGIRPNVLVVGPAVLSKLKMNEGLRSNLAAADRKVLLNIDILKNLLDVEDIIVGEAVYSADGKKATQDVWGNFASLIVRPTIVGEGNDEGETAFAYTFRRRGMPVVDRFDGVGGKVEYVRYTDIRKAAVVGGACGYLFQKPIA</sequence>
<gene>
    <name evidence="1" type="ORF">NCTC12229_00757</name>
</gene>
<proteinExistence type="predicted"/>